<evidence type="ECO:0000256" key="1">
    <source>
        <dbReference type="ARBA" id="ARBA00022614"/>
    </source>
</evidence>
<keyword evidence="1" id="KW-0433">Leucine-rich repeat</keyword>
<evidence type="ECO:0000313" key="3">
    <source>
        <dbReference type="EMBL" id="NHZ39266.1"/>
    </source>
</evidence>
<gene>
    <name evidence="3" type="ORF">F1609_03650</name>
</gene>
<evidence type="ECO:0000313" key="4">
    <source>
        <dbReference type="Proteomes" id="UP000819052"/>
    </source>
</evidence>
<dbReference type="EMBL" id="VVIW01000002">
    <property type="protein sequence ID" value="NHZ39266.1"/>
    <property type="molecule type" value="Genomic_DNA"/>
</dbReference>
<dbReference type="RefSeq" id="WP_167074817.1">
    <property type="nucleotide sequence ID" value="NZ_VVIW01000002.1"/>
</dbReference>
<dbReference type="InterPro" id="IPR050216">
    <property type="entry name" value="LRR_domain-containing"/>
</dbReference>
<keyword evidence="4" id="KW-1185">Reference proteome</keyword>
<protein>
    <submittedName>
        <fullName evidence="3">Leucine-rich repeat domain-containing protein</fullName>
    </submittedName>
</protein>
<proteinExistence type="predicted"/>
<dbReference type="InterPro" id="IPR032675">
    <property type="entry name" value="LRR_dom_sf"/>
</dbReference>
<dbReference type="Gene3D" id="3.80.10.10">
    <property type="entry name" value="Ribonuclease Inhibitor"/>
    <property type="match status" value="1"/>
</dbReference>
<evidence type="ECO:0000256" key="2">
    <source>
        <dbReference type="ARBA" id="ARBA00022737"/>
    </source>
</evidence>
<keyword evidence="2" id="KW-0677">Repeat</keyword>
<sequence length="648" mass="69487">MTIALPRIVPGGVAVEAVLGRGADLKALLGAYSMEDDEMVAILVEGDWSCANEGPLTMEELCGDLAALLADDKILCAVVITGNLHAPGVVLCDSDVEWAPSLIVGGNVTARSLSLGGGATRIGGDLAAGSTIYGFYNHGSLDVKGATRAGAIVCADFFMRFAGPVDCAHVACTRGWLDIPVHFKDEAIERLLQPDLLDSANWPIDELVRHTLEQGRSVLLPPEQIGQKPLLTVSRAGRARLAELDVQATHGPAARLDFASCDLKTVPEAITRFSGATWLSLAGNRIGQLPDCVAALRELEVLNLSECGLTTLPDWLASLPKLRVLNVAGNDLTALPGIDGGFAALEELNIGHSFSRSDAHVEWAFNLSLRGFPALRRFANRLNIKDGASIDAAHEGWYSPTLEHLHIAPEVDGDLPECLARMPELRSLDLQIAGTMTPSALRVLSAMPWLEAVQFSYCEPGCAFLTALRAALPATLIRWNTVGEKGAGSAMREIDCLIHHDRFDEALIAVEHHIAGTGGRYPCLSATDHEGPLRRKLDILSARARLCTDAPRKRCQIGAAAGWASTMMARYAGVSVPTLWRLGYELGSDHADCQLTQAWWLIRREVPDHAGAAALLAAIDSDVATHATHRHIAERLQQRVASLRALIA</sequence>
<organism evidence="3 4">
    <name type="scientific">Massilia aquatica</name>
    <dbReference type="NCBI Taxonomy" id="2609000"/>
    <lineage>
        <taxon>Bacteria</taxon>
        <taxon>Pseudomonadati</taxon>
        <taxon>Pseudomonadota</taxon>
        <taxon>Betaproteobacteria</taxon>
        <taxon>Burkholderiales</taxon>
        <taxon>Oxalobacteraceae</taxon>
        <taxon>Telluria group</taxon>
        <taxon>Massilia</taxon>
    </lineage>
</organism>
<dbReference type="SMART" id="SM00369">
    <property type="entry name" value="LRR_TYP"/>
    <property type="match status" value="2"/>
</dbReference>
<comment type="caution">
    <text evidence="3">The sequence shown here is derived from an EMBL/GenBank/DDBJ whole genome shotgun (WGS) entry which is preliminary data.</text>
</comment>
<dbReference type="Pfam" id="PF13855">
    <property type="entry name" value="LRR_8"/>
    <property type="match status" value="1"/>
</dbReference>
<accession>A0ABX0LWS2</accession>
<reference evidence="3 4" key="1">
    <citation type="submission" date="2019-09" db="EMBL/GenBank/DDBJ databases">
        <title>Taxonomy of Antarctic Massilia spp.: description of Massilia rubra sp. nov., Massilia aquatica sp. nov., Massilia mucilaginosa sp. nov., Massilia frigida sp. nov. isolated from streams, lakes and regoliths.</title>
        <authorList>
            <person name="Holochova P."/>
            <person name="Sedlacek I."/>
            <person name="Kralova S."/>
            <person name="Maslanova I."/>
            <person name="Busse H.-J."/>
            <person name="Stankova E."/>
            <person name="Vrbovska V."/>
            <person name="Kovarovic V."/>
            <person name="Bartak M."/>
            <person name="Svec P."/>
            <person name="Pantucek R."/>
        </authorList>
    </citation>
    <scope>NUCLEOTIDE SEQUENCE [LARGE SCALE GENOMIC DNA]</scope>
    <source>
        <strain evidence="3 4">CCM 8693</strain>
    </source>
</reference>
<dbReference type="PANTHER" id="PTHR48051">
    <property type="match status" value="1"/>
</dbReference>
<dbReference type="InterPro" id="IPR001611">
    <property type="entry name" value="Leu-rich_rpt"/>
</dbReference>
<dbReference type="Proteomes" id="UP000819052">
    <property type="component" value="Unassembled WGS sequence"/>
</dbReference>
<dbReference type="SUPFAM" id="SSF52047">
    <property type="entry name" value="RNI-like"/>
    <property type="match status" value="1"/>
</dbReference>
<name>A0ABX0LWS2_9BURK</name>
<dbReference type="PANTHER" id="PTHR48051:SF1">
    <property type="entry name" value="RAS SUPPRESSOR PROTEIN 1"/>
    <property type="match status" value="1"/>
</dbReference>
<dbReference type="InterPro" id="IPR003591">
    <property type="entry name" value="Leu-rich_rpt_typical-subtyp"/>
</dbReference>